<name>A0A1F6B107_9BACT</name>
<sequence>MATRIGINGFGRIGRNAARIILRSKGVSLAAINSLSDASSHAYLLRHDSAQGEFAADIALQGTVLMVNGSAVFTFQSNNASEIPWDTANVDIVLECTGKIRTADEAEAHLGHGVKAVVISAPVKDAAPTYVMGVNHALYKKEHVVSNSSCTTNCVTTVLKVLDDAFGVTRGTMTTVHAATDSQNLLDNSHKKEIRLRRSSLVNLIPAASGSSGDVVKLFPHLKGMFPCRAIRVPLPAVSLIDLVVEVKKQTTVESVNTAFEKSGKGALNGILAVAQEELVSSDYIGSSYSAIVDPYLTDVVDRTLVHVTAWYDNEWGYANRLVELSSYIASLL</sequence>
<accession>A0A1F6B107</accession>
<feature type="binding site" evidence="4">
    <location>
        <begin position="12"/>
        <end position="13"/>
    </location>
    <ligand>
        <name>NAD(+)</name>
        <dbReference type="ChEBI" id="CHEBI:57540"/>
    </ligand>
</feature>
<evidence type="ECO:0000256" key="3">
    <source>
        <dbReference type="PIRSR" id="PIRSR000149-1"/>
    </source>
</evidence>
<dbReference type="Gene3D" id="3.30.360.10">
    <property type="entry name" value="Dihydrodipicolinate Reductase, domain 2"/>
    <property type="match status" value="1"/>
</dbReference>
<dbReference type="EMBL" id="MFJX01000028">
    <property type="protein sequence ID" value="OGG30624.1"/>
    <property type="molecule type" value="Genomic_DNA"/>
</dbReference>
<evidence type="ECO:0000256" key="1">
    <source>
        <dbReference type="ARBA" id="ARBA00007406"/>
    </source>
</evidence>
<comment type="caution">
    <text evidence="8">The sequence shown here is derived from an EMBL/GenBank/DDBJ whole genome shotgun (WGS) entry which is preliminary data.</text>
</comment>
<dbReference type="PANTHER" id="PTHR43148">
    <property type="entry name" value="GLYCERALDEHYDE-3-PHOSPHATE DEHYDROGENASE 2"/>
    <property type="match status" value="1"/>
</dbReference>
<feature type="active site" description="Nucleophile" evidence="3">
    <location>
        <position position="150"/>
    </location>
</feature>
<evidence type="ECO:0000256" key="2">
    <source>
        <dbReference type="ARBA" id="ARBA00023002"/>
    </source>
</evidence>
<dbReference type="GO" id="GO:0016620">
    <property type="term" value="F:oxidoreductase activity, acting on the aldehyde or oxo group of donors, NAD or NADP as acceptor"/>
    <property type="evidence" value="ECO:0007669"/>
    <property type="project" value="InterPro"/>
</dbReference>
<evidence type="ECO:0000313" key="9">
    <source>
        <dbReference type="Proteomes" id="UP000176450"/>
    </source>
</evidence>
<dbReference type="Proteomes" id="UP000176450">
    <property type="component" value="Unassembled WGS sequence"/>
</dbReference>
<feature type="binding site" evidence="4">
    <location>
        <position position="120"/>
    </location>
    <ligand>
        <name>NAD(+)</name>
        <dbReference type="ChEBI" id="CHEBI:57540"/>
    </ligand>
</feature>
<dbReference type="InterPro" id="IPR020829">
    <property type="entry name" value="GlycerAld_3-P_DH_cat"/>
</dbReference>
<organism evidence="8 9">
    <name type="scientific">Candidatus Gottesmanbacteria bacterium RIFCSPLOWO2_01_FULL_46_9</name>
    <dbReference type="NCBI Taxonomy" id="1798394"/>
    <lineage>
        <taxon>Bacteria</taxon>
        <taxon>Candidatus Gottesmaniibacteriota</taxon>
    </lineage>
</organism>
<keyword evidence="4" id="KW-0547">Nucleotide-binding</keyword>
<keyword evidence="4" id="KW-0520">NAD</keyword>
<dbReference type="GO" id="GO:0051287">
    <property type="term" value="F:NAD binding"/>
    <property type="evidence" value="ECO:0007669"/>
    <property type="project" value="InterPro"/>
</dbReference>
<comment type="similarity">
    <text evidence="1 6">Belongs to the glyceraldehyde-3-phosphate dehydrogenase family.</text>
</comment>
<reference evidence="8 9" key="1">
    <citation type="journal article" date="2016" name="Nat. Commun.">
        <title>Thousands of microbial genomes shed light on interconnected biogeochemical processes in an aquifer system.</title>
        <authorList>
            <person name="Anantharaman K."/>
            <person name="Brown C.T."/>
            <person name="Hug L.A."/>
            <person name="Sharon I."/>
            <person name="Castelle C.J."/>
            <person name="Probst A.J."/>
            <person name="Thomas B.C."/>
            <person name="Singh A."/>
            <person name="Wilkins M.J."/>
            <person name="Karaoz U."/>
            <person name="Brodie E.L."/>
            <person name="Williams K.H."/>
            <person name="Hubbard S.S."/>
            <person name="Banfield J.F."/>
        </authorList>
    </citation>
    <scope>NUCLEOTIDE SEQUENCE [LARGE SCALE GENOMIC DNA]</scope>
</reference>
<gene>
    <name evidence="8" type="ORF">A3A63_02765</name>
</gene>
<dbReference type="FunFam" id="3.40.50.720:FF:000001">
    <property type="entry name" value="Glyceraldehyde-3-phosphate dehydrogenase"/>
    <property type="match status" value="1"/>
</dbReference>
<feature type="binding site" evidence="4">
    <location>
        <position position="314"/>
    </location>
    <ligand>
        <name>NAD(+)</name>
        <dbReference type="ChEBI" id="CHEBI:57540"/>
    </ligand>
</feature>
<dbReference type="SMART" id="SM00846">
    <property type="entry name" value="Gp_dh_N"/>
    <property type="match status" value="1"/>
</dbReference>
<dbReference type="Pfam" id="PF00044">
    <property type="entry name" value="Gp_dh_N"/>
    <property type="match status" value="1"/>
</dbReference>
<evidence type="ECO:0000313" key="8">
    <source>
        <dbReference type="EMBL" id="OGG30624.1"/>
    </source>
</evidence>
<dbReference type="SUPFAM" id="SSF51735">
    <property type="entry name" value="NAD(P)-binding Rossmann-fold domains"/>
    <property type="match status" value="1"/>
</dbReference>
<dbReference type="AlphaFoldDB" id="A0A1F6B107"/>
<evidence type="ECO:0000256" key="4">
    <source>
        <dbReference type="PIRSR" id="PIRSR000149-3"/>
    </source>
</evidence>
<dbReference type="CDD" id="cd05214">
    <property type="entry name" value="GAPDH_I_N"/>
    <property type="match status" value="1"/>
</dbReference>
<evidence type="ECO:0000256" key="5">
    <source>
        <dbReference type="PIRSR" id="PIRSR000149-4"/>
    </source>
</evidence>
<dbReference type="InterPro" id="IPR020831">
    <property type="entry name" value="GlycerAld/Erythrose_P_DH"/>
</dbReference>
<evidence type="ECO:0000256" key="6">
    <source>
        <dbReference type="RuleBase" id="RU000397"/>
    </source>
</evidence>
<feature type="site" description="Activates thiol group during catalysis" evidence="5">
    <location>
        <position position="177"/>
    </location>
</feature>
<dbReference type="InterPro" id="IPR020828">
    <property type="entry name" value="GlycerAld_3-P_DH_NAD(P)-bd"/>
</dbReference>
<dbReference type="SUPFAM" id="SSF55347">
    <property type="entry name" value="Glyceraldehyde-3-phosphate dehydrogenase-like, C-terminal domain"/>
    <property type="match status" value="1"/>
</dbReference>
<proteinExistence type="inferred from homology"/>
<dbReference type="InterPro" id="IPR036291">
    <property type="entry name" value="NAD(P)-bd_dom_sf"/>
</dbReference>
<keyword evidence="2" id="KW-0560">Oxidoreductase</keyword>
<dbReference type="Gene3D" id="3.40.50.720">
    <property type="entry name" value="NAD(P)-binding Rossmann-like Domain"/>
    <property type="match status" value="1"/>
</dbReference>
<protein>
    <recommendedName>
        <fullName evidence="7">Glyceraldehyde 3-phosphate dehydrogenase NAD(P) binding domain-containing protein</fullName>
    </recommendedName>
</protein>
<dbReference type="Pfam" id="PF02800">
    <property type="entry name" value="Gp_dh_C"/>
    <property type="match status" value="1"/>
</dbReference>
<feature type="domain" description="Glyceraldehyde 3-phosphate dehydrogenase NAD(P) binding" evidence="7">
    <location>
        <begin position="3"/>
        <end position="150"/>
    </location>
</feature>
<dbReference type="FunFam" id="3.30.360.10:FF:000002">
    <property type="entry name" value="Glyceraldehyde-3-phosphate dehydrogenase"/>
    <property type="match status" value="1"/>
</dbReference>
<dbReference type="PIRSF" id="PIRSF000149">
    <property type="entry name" value="GAP_DH"/>
    <property type="match status" value="1"/>
</dbReference>
<evidence type="ECO:0000259" key="7">
    <source>
        <dbReference type="SMART" id="SM00846"/>
    </source>
</evidence>
<dbReference type="PRINTS" id="PR00078">
    <property type="entry name" value="G3PDHDRGNASE"/>
</dbReference>